<name>A0A919D8K6_9ACTN</name>
<dbReference type="Pfam" id="PF11716">
    <property type="entry name" value="MDMPI_N"/>
    <property type="match status" value="1"/>
</dbReference>
<accession>A0A919D8K6</accession>
<dbReference type="RefSeq" id="WP_190215456.1">
    <property type="nucleotide sequence ID" value="NZ_BNBO01000079.1"/>
</dbReference>
<sequence length="194" mass="20794">MSERPEAPVLRLFPQALEAFGHHVRLITPHQWPAPTPCSEWSVRDLVNHLTAEQLWVPELLMGSTVAEVGTRFDGDVLDDDPAAFWQNAAEAAEEAFRVPGAAGITVHLSFGDVPATGYCAQLTADAVVHTWDLARGLGADPRLSDELVDFALAEIDSWGDLAGTGLFAPALPVPDGASPLTRLLARTGRRDGP</sequence>
<dbReference type="NCBIfam" id="TIGR03086">
    <property type="entry name" value="TIGR03086 family metal-binding protein"/>
    <property type="match status" value="1"/>
</dbReference>
<keyword evidence="3" id="KW-1185">Reference proteome</keyword>
<dbReference type="InterPro" id="IPR017520">
    <property type="entry name" value="CHP03086"/>
</dbReference>
<dbReference type="SUPFAM" id="SSF109854">
    <property type="entry name" value="DinB/YfiT-like putative metalloenzymes"/>
    <property type="match status" value="1"/>
</dbReference>
<reference evidence="2" key="1">
    <citation type="journal article" date="2014" name="Int. J. Syst. Evol. Microbiol.">
        <title>Complete genome sequence of Corynebacterium casei LMG S-19264T (=DSM 44701T), isolated from a smear-ripened cheese.</title>
        <authorList>
            <consortium name="US DOE Joint Genome Institute (JGI-PGF)"/>
            <person name="Walter F."/>
            <person name="Albersmeier A."/>
            <person name="Kalinowski J."/>
            <person name="Ruckert C."/>
        </authorList>
    </citation>
    <scope>NUCLEOTIDE SEQUENCE</scope>
    <source>
        <strain evidence="2">JCM 4646</strain>
    </source>
</reference>
<comment type="caution">
    <text evidence="2">The sequence shown here is derived from an EMBL/GenBank/DDBJ whole genome shotgun (WGS) entry which is preliminary data.</text>
</comment>
<dbReference type="Proteomes" id="UP000617734">
    <property type="component" value="Unassembled WGS sequence"/>
</dbReference>
<protein>
    <submittedName>
        <fullName evidence="2">TIGR03086 family protein</fullName>
    </submittedName>
</protein>
<dbReference type="GO" id="GO:0046872">
    <property type="term" value="F:metal ion binding"/>
    <property type="evidence" value="ECO:0007669"/>
    <property type="project" value="InterPro"/>
</dbReference>
<dbReference type="InterPro" id="IPR034660">
    <property type="entry name" value="DinB/YfiT-like"/>
</dbReference>
<dbReference type="AlphaFoldDB" id="A0A919D8K6"/>
<dbReference type="InterPro" id="IPR017517">
    <property type="entry name" value="Maleyloyr_isom"/>
</dbReference>
<dbReference type="GeneID" id="95357792"/>
<gene>
    <name evidence="2" type="ORF">GCM10018781_75650</name>
</gene>
<evidence type="ECO:0000259" key="1">
    <source>
        <dbReference type="Pfam" id="PF11716"/>
    </source>
</evidence>
<dbReference type="Gene3D" id="1.20.120.450">
    <property type="entry name" value="dinb family like domain"/>
    <property type="match status" value="1"/>
</dbReference>
<evidence type="ECO:0000313" key="2">
    <source>
        <dbReference type="EMBL" id="GHE24913.1"/>
    </source>
</evidence>
<dbReference type="InterPro" id="IPR024344">
    <property type="entry name" value="MDMPI_metal-binding"/>
</dbReference>
<organism evidence="2 3">
    <name type="scientific">Kitasatospora indigofera</name>
    <dbReference type="NCBI Taxonomy" id="67307"/>
    <lineage>
        <taxon>Bacteria</taxon>
        <taxon>Bacillati</taxon>
        <taxon>Actinomycetota</taxon>
        <taxon>Actinomycetes</taxon>
        <taxon>Kitasatosporales</taxon>
        <taxon>Streptomycetaceae</taxon>
        <taxon>Kitasatospora</taxon>
    </lineage>
</organism>
<proteinExistence type="predicted"/>
<dbReference type="NCBIfam" id="TIGR03083">
    <property type="entry name" value="maleylpyruvate isomerase family mycothiol-dependent enzyme"/>
    <property type="match status" value="1"/>
</dbReference>
<evidence type="ECO:0000313" key="3">
    <source>
        <dbReference type="Proteomes" id="UP000617734"/>
    </source>
</evidence>
<dbReference type="EMBL" id="BNBO01000079">
    <property type="protein sequence ID" value="GHE24913.1"/>
    <property type="molecule type" value="Genomic_DNA"/>
</dbReference>
<feature type="domain" description="Mycothiol-dependent maleylpyruvate isomerase metal-binding" evidence="1">
    <location>
        <begin position="15"/>
        <end position="135"/>
    </location>
</feature>
<reference evidence="2" key="2">
    <citation type="submission" date="2020-09" db="EMBL/GenBank/DDBJ databases">
        <authorList>
            <person name="Sun Q."/>
            <person name="Ohkuma M."/>
        </authorList>
    </citation>
    <scope>NUCLEOTIDE SEQUENCE</scope>
    <source>
        <strain evidence="2">JCM 4646</strain>
    </source>
</reference>